<name>A0A549SHP8_9HYPH</name>
<dbReference type="InterPro" id="IPR055826">
    <property type="entry name" value="DUF7402"/>
</dbReference>
<keyword evidence="3" id="KW-1185">Reference proteome</keyword>
<protein>
    <submittedName>
        <fullName evidence="2">Discoidin domain-containing protein</fullName>
    </submittedName>
</protein>
<dbReference type="Pfam" id="PF24135">
    <property type="entry name" value="DUF7402"/>
    <property type="match status" value="1"/>
</dbReference>
<gene>
    <name evidence="2" type="ORF">FNA46_25690</name>
</gene>
<comment type="caution">
    <text evidence="2">The sequence shown here is derived from an EMBL/GenBank/DDBJ whole genome shotgun (WGS) entry which is preliminary data.</text>
</comment>
<dbReference type="EMBL" id="VJMG01000123">
    <property type="protein sequence ID" value="TRL29112.1"/>
    <property type="molecule type" value="Genomic_DNA"/>
</dbReference>
<organism evidence="2 3">
    <name type="scientific">Rhizobium straminoryzae</name>
    <dbReference type="NCBI Taxonomy" id="1387186"/>
    <lineage>
        <taxon>Bacteria</taxon>
        <taxon>Pseudomonadati</taxon>
        <taxon>Pseudomonadota</taxon>
        <taxon>Alphaproteobacteria</taxon>
        <taxon>Hyphomicrobiales</taxon>
        <taxon>Rhizobiaceae</taxon>
        <taxon>Rhizobium/Agrobacterium group</taxon>
        <taxon>Rhizobium</taxon>
    </lineage>
</organism>
<reference evidence="2 3" key="1">
    <citation type="submission" date="2019-07" db="EMBL/GenBank/DDBJ databases">
        <title>Ln-dependent methylotrophs.</title>
        <authorList>
            <person name="Tani A."/>
        </authorList>
    </citation>
    <scope>NUCLEOTIDE SEQUENCE [LARGE SCALE GENOMIC DNA]</scope>
    <source>
        <strain evidence="2 3">SM12</strain>
    </source>
</reference>
<evidence type="ECO:0000313" key="2">
    <source>
        <dbReference type="EMBL" id="TRL29112.1"/>
    </source>
</evidence>
<evidence type="ECO:0000259" key="1">
    <source>
        <dbReference type="Pfam" id="PF24135"/>
    </source>
</evidence>
<dbReference type="InterPro" id="IPR008979">
    <property type="entry name" value="Galactose-bd-like_sf"/>
</dbReference>
<evidence type="ECO:0000313" key="3">
    <source>
        <dbReference type="Proteomes" id="UP000316801"/>
    </source>
</evidence>
<dbReference type="AlphaFoldDB" id="A0A549SHP8"/>
<proteinExistence type="predicted"/>
<dbReference type="Gene3D" id="2.60.120.260">
    <property type="entry name" value="Galactose-binding domain-like"/>
    <property type="match status" value="1"/>
</dbReference>
<dbReference type="Proteomes" id="UP000316801">
    <property type="component" value="Unassembled WGS sequence"/>
</dbReference>
<feature type="domain" description="DUF7402" evidence="1">
    <location>
        <begin position="125"/>
        <end position="236"/>
    </location>
</feature>
<dbReference type="SUPFAM" id="SSF49785">
    <property type="entry name" value="Galactose-binding domain-like"/>
    <property type="match status" value="1"/>
</dbReference>
<sequence>MQLNLRVRSASGEIKTEAQGADEAILVHHAAYEEGDSLELTASGPGHVWCSFDAALTPALLYLREPHFRLPIPFGEKRMPYAPQAFLGTLHRLIVRRADAGEIAGRRNLALNPLDQHANHTLFPRAEATVETRGEAQFAARNAIDGEKASFDHGSWPFTSWGINKDPEAAITVHFGRPVLIDEVVLYLRADFPHDAWWNAATVSFSDGSSESVTLEKTGRGQRFAIAPRRVEWMKLHSMIKADDPSPYPALTQIEAWGVEADG</sequence>
<dbReference type="RefSeq" id="WP_143128080.1">
    <property type="nucleotide sequence ID" value="NZ_VJMG01000123.1"/>
</dbReference>
<accession>A0A549SHP8</accession>